<dbReference type="Proteomes" id="UP000468943">
    <property type="component" value="Unassembled WGS sequence"/>
</dbReference>
<reference evidence="2 3" key="1">
    <citation type="submission" date="2019-12" db="EMBL/GenBank/DDBJ databases">
        <title>Genomic-based taxomic classification of the family Erythrobacteraceae.</title>
        <authorList>
            <person name="Xu L."/>
        </authorList>
    </citation>
    <scope>NUCLEOTIDE SEQUENCE [LARGE SCALE GENOMIC DNA]</scope>
    <source>
        <strain evidence="2 3">JCM 17802</strain>
    </source>
</reference>
<dbReference type="InterPro" id="IPR023885">
    <property type="entry name" value="4Fe4S-binding_SPASM_dom"/>
</dbReference>
<dbReference type="OrthoDB" id="5288924at2"/>
<sequence>MKSLAMDRELLISTGIGCGVLCSYCPQVTIGQAYKKVSGPSSLSFDTYRTCVDKLPEDVIVNFTGFYEPFLNQACTDMILYAVEKGHEVRLSTTVMGLTAEQVDRFKHIEFVKFAVHLPDTKGLTRIIVDDTYMAALARLIKSDISNIGFHVHEGQEGPEAVHETVDALLIENDIEPENRWILTRAGNIDIDGVAPPVRLTGELALCPRLYENVLLPSGDIALCCMDWDLKHVIGNLLETEYENLFTGPQFKEVLRAYSDDSMDILCRTCEVARTKKDVRISEFKAYVEAQGGTSVAGGAISS</sequence>
<name>A0A6I4SKC6_9SPHN</name>
<dbReference type="InterPro" id="IPR013785">
    <property type="entry name" value="Aldolase_TIM"/>
</dbReference>
<proteinExistence type="predicted"/>
<dbReference type="Pfam" id="PF13186">
    <property type="entry name" value="SPASM"/>
    <property type="match status" value="1"/>
</dbReference>
<dbReference type="EMBL" id="WTYS01000001">
    <property type="protein sequence ID" value="MXO55590.1"/>
    <property type="molecule type" value="Genomic_DNA"/>
</dbReference>
<accession>A0A6I4SKC6</accession>
<dbReference type="CDD" id="cd21109">
    <property type="entry name" value="SPASM"/>
    <property type="match status" value="1"/>
</dbReference>
<dbReference type="SUPFAM" id="SSF102114">
    <property type="entry name" value="Radical SAM enzymes"/>
    <property type="match status" value="1"/>
</dbReference>
<evidence type="ECO:0000259" key="1">
    <source>
        <dbReference type="Pfam" id="PF13186"/>
    </source>
</evidence>
<comment type="caution">
    <text evidence="2">The sequence shown here is derived from an EMBL/GenBank/DDBJ whole genome shotgun (WGS) entry which is preliminary data.</text>
</comment>
<dbReference type="InterPro" id="IPR058240">
    <property type="entry name" value="rSAM_sf"/>
</dbReference>
<feature type="domain" description="4Fe4S-binding SPASM" evidence="1">
    <location>
        <begin position="214"/>
        <end position="271"/>
    </location>
</feature>
<organism evidence="2 3">
    <name type="scientific">Pontixanthobacter gangjinensis</name>
    <dbReference type="NCBI Taxonomy" id="1028742"/>
    <lineage>
        <taxon>Bacteria</taxon>
        <taxon>Pseudomonadati</taxon>
        <taxon>Pseudomonadota</taxon>
        <taxon>Alphaproteobacteria</taxon>
        <taxon>Sphingomonadales</taxon>
        <taxon>Erythrobacteraceae</taxon>
        <taxon>Pontixanthobacter</taxon>
    </lineage>
</organism>
<dbReference type="Gene3D" id="3.20.20.70">
    <property type="entry name" value="Aldolase class I"/>
    <property type="match status" value="1"/>
</dbReference>
<gene>
    <name evidence="2" type="ORF">GRI36_01715</name>
</gene>
<keyword evidence="3" id="KW-1185">Reference proteome</keyword>
<dbReference type="RefSeq" id="WP_160596896.1">
    <property type="nucleotide sequence ID" value="NZ_WTYS01000001.1"/>
</dbReference>
<protein>
    <recommendedName>
        <fullName evidence="1">4Fe4S-binding SPASM domain-containing protein</fullName>
    </recommendedName>
</protein>
<evidence type="ECO:0000313" key="2">
    <source>
        <dbReference type="EMBL" id="MXO55590.1"/>
    </source>
</evidence>
<evidence type="ECO:0000313" key="3">
    <source>
        <dbReference type="Proteomes" id="UP000468943"/>
    </source>
</evidence>
<dbReference type="AlphaFoldDB" id="A0A6I4SKC6"/>